<evidence type="ECO:0000256" key="1">
    <source>
        <dbReference type="SAM" id="Phobius"/>
    </source>
</evidence>
<evidence type="ECO:0000313" key="2">
    <source>
        <dbReference type="EMBL" id="WOF15308.1"/>
    </source>
</evidence>
<evidence type="ECO:0000313" key="3">
    <source>
        <dbReference type="Proteomes" id="UP001301797"/>
    </source>
</evidence>
<accession>A0AA97FC30</accession>
<protein>
    <submittedName>
        <fullName evidence="2">Uncharacterized protein</fullName>
    </submittedName>
</protein>
<reference evidence="2 3" key="1">
    <citation type="submission" date="2019-09" db="EMBL/GenBank/DDBJ databases">
        <title>The complete genome of Methanoplanus sp. FWC-SCC4.</title>
        <authorList>
            <person name="Chen S.-C."/>
            <person name="Zhou Y.-Z."/>
            <person name="Lai M.-C."/>
        </authorList>
    </citation>
    <scope>NUCLEOTIDE SEQUENCE [LARGE SCALE GENOMIC DNA]</scope>
    <source>
        <strain evidence="2 3">FWC-SCC4</strain>
    </source>
</reference>
<sequence length="505" mass="56754">MTKINYIFAVFFMIAALIFTPVFAGDITFQTPYSSYTFQTGEEAKIPVIVNNGVGKDIRGTLIGKFTATGDGENPQKSSYTKQQAFNLYSDMKEFNYIIGTENEPKTIYTDIIFEFTTDRTYQVNLQGIRIIFTNEPVEEKSEGEEVSATQDDTDIDLSKLMEQKNNQVPVDKNSGQAADPAPTINQANYDTQALKESVEAENKKIKEIKKSLTSKIVADELFLKVNSSLVSQNFKDGIISVMPVNEDSGIFSLEYRSKNADIVMVSGEMQNRKISYIRQETNFSVLLPPVLLQNQTFKDHTEFLSEKNYERFFSAINTTPVGSELDLSYENGWKPARINAVIQKDNLTVITLIRESGIPFYVIPIIIILAAGGIAAAAYYGLMRHSGDEYESTTSDVPDNFVSPEDILNSAVEMFNSGHKKEACQKATQSLRMFISKKYGSGDEITDGLCLKMTREYPELNERCRDVFLKTCPVRFAGQLAETIRPEDFKEIEDSVREIIGDIK</sequence>
<dbReference type="Proteomes" id="UP001301797">
    <property type="component" value="Chromosome"/>
</dbReference>
<dbReference type="RefSeq" id="WP_317136876.1">
    <property type="nucleotide sequence ID" value="NZ_CP043875.1"/>
</dbReference>
<keyword evidence="1" id="KW-0472">Membrane</keyword>
<gene>
    <name evidence="2" type="ORF">F1737_00740</name>
</gene>
<keyword evidence="1" id="KW-1133">Transmembrane helix</keyword>
<organism evidence="2 3">
    <name type="scientific">Methanochimaera problematica</name>
    <dbReference type="NCBI Taxonomy" id="2609417"/>
    <lineage>
        <taxon>Archaea</taxon>
        <taxon>Methanobacteriati</taxon>
        <taxon>Methanobacteriota</taxon>
        <taxon>Stenosarchaea group</taxon>
        <taxon>Methanomicrobia</taxon>
        <taxon>Methanomicrobiales</taxon>
        <taxon>Methanomicrobiaceae</taxon>
        <taxon>Methanochimaera</taxon>
    </lineage>
</organism>
<feature type="transmembrane region" description="Helical" evidence="1">
    <location>
        <begin position="359"/>
        <end position="383"/>
    </location>
</feature>
<keyword evidence="1" id="KW-0812">Transmembrane</keyword>
<dbReference type="AlphaFoldDB" id="A0AA97FC30"/>
<keyword evidence="3" id="KW-1185">Reference proteome</keyword>
<name>A0AA97FC30_9EURY</name>
<proteinExistence type="predicted"/>
<dbReference type="EMBL" id="CP043875">
    <property type="protein sequence ID" value="WOF15308.1"/>
    <property type="molecule type" value="Genomic_DNA"/>
</dbReference>
<dbReference type="GeneID" id="85228651"/>
<dbReference type="KEGG" id="mefw:F1737_00740"/>